<evidence type="ECO:0000256" key="6">
    <source>
        <dbReference type="RuleBase" id="RU361174"/>
    </source>
</evidence>
<keyword evidence="1 6" id="KW-0378">Hydrolase</keyword>
<evidence type="ECO:0000256" key="4">
    <source>
        <dbReference type="ARBA" id="ARBA00023326"/>
    </source>
</evidence>
<dbReference type="AlphaFoldDB" id="A0A4R6IQX1"/>
<reference evidence="8 9" key="1">
    <citation type="submission" date="2019-03" db="EMBL/GenBank/DDBJ databases">
        <title>Genomic Encyclopedia of Archaeal and Bacterial Type Strains, Phase II (KMG-II): from individual species to whole genera.</title>
        <authorList>
            <person name="Goeker M."/>
        </authorList>
    </citation>
    <scope>NUCLEOTIDE SEQUENCE [LARGE SCALE GENOMIC DNA]</scope>
    <source>
        <strain evidence="8 9">DSM 19034</strain>
    </source>
</reference>
<evidence type="ECO:0000256" key="3">
    <source>
        <dbReference type="ARBA" id="ARBA00023295"/>
    </source>
</evidence>
<feature type="active site" description="Nucleophile" evidence="5">
    <location>
        <position position="268"/>
    </location>
</feature>
<dbReference type="SMART" id="SM00633">
    <property type="entry name" value="Glyco_10"/>
    <property type="match status" value="1"/>
</dbReference>
<dbReference type="PRINTS" id="PR00134">
    <property type="entry name" value="GLHYDRLASE10"/>
</dbReference>
<dbReference type="InterPro" id="IPR031158">
    <property type="entry name" value="GH10_AS"/>
</dbReference>
<dbReference type="PROSITE" id="PS51760">
    <property type="entry name" value="GH10_2"/>
    <property type="match status" value="1"/>
</dbReference>
<evidence type="ECO:0000313" key="8">
    <source>
        <dbReference type="EMBL" id="TDO24601.1"/>
    </source>
</evidence>
<dbReference type="EMBL" id="SNWM01000001">
    <property type="protein sequence ID" value="TDO24601.1"/>
    <property type="molecule type" value="Genomic_DNA"/>
</dbReference>
<dbReference type="SUPFAM" id="SSF51445">
    <property type="entry name" value="(Trans)glycosidases"/>
    <property type="match status" value="1"/>
</dbReference>
<dbReference type="InterPro" id="IPR017853">
    <property type="entry name" value="GH"/>
</dbReference>
<name>A0A4R6IQX1_9SPHI</name>
<dbReference type="RefSeq" id="WP_133552729.1">
    <property type="nucleotide sequence ID" value="NZ_SNWM01000001.1"/>
</dbReference>
<evidence type="ECO:0000313" key="9">
    <source>
        <dbReference type="Proteomes" id="UP000295499"/>
    </source>
</evidence>
<dbReference type="Gene3D" id="3.20.20.80">
    <property type="entry name" value="Glycosidases"/>
    <property type="match status" value="1"/>
</dbReference>
<gene>
    <name evidence="8" type="ORF">CLV32_0890</name>
</gene>
<comment type="similarity">
    <text evidence="6">Belongs to the glycosyl hydrolase 10 (cellulase F) family.</text>
</comment>
<sequence length="363" mass="41682">MNTKRSLLYLLLSILTTGTYLLSGYTSGIAEDKGLKDYYKSYFPIGVAVKPSDLQGAEKALIIKQFASITAENAMKMGPIHPAEDRYFWNVADTIVKFGLDNHIKVRGHCLVWHTQTPRWLFKDQEGQTVSKTVLLDRIKSHINTVVSRYRGKIYAWDVVNEVIADDTSFYRKSPLYTITGEDFIEQAFRAAHKADPKAVLFYNDYNTENPAKREKIYQMLKKLLAKGVPIHGVGLQAHWSINNPSKDELEKSITMFSSLGLQIQFTELDISVYTGRQGGQMITGEKALSAAEFTPEMERLQLEQYKMIFDVFRKYKKQITGVTFWNLSDKYSWLDGRGRKNFPLLFDAKLEPKKAYYEVVKF</sequence>
<dbReference type="Pfam" id="PF00331">
    <property type="entry name" value="Glyco_hydro_10"/>
    <property type="match status" value="1"/>
</dbReference>
<evidence type="ECO:0000256" key="2">
    <source>
        <dbReference type="ARBA" id="ARBA00023277"/>
    </source>
</evidence>
<dbReference type="GO" id="GO:0031176">
    <property type="term" value="F:endo-1,4-beta-xylanase activity"/>
    <property type="evidence" value="ECO:0007669"/>
    <property type="project" value="UniProtKB-EC"/>
</dbReference>
<accession>A0A4R6IQX1</accession>
<keyword evidence="2 6" id="KW-0119">Carbohydrate metabolism</keyword>
<dbReference type="InterPro" id="IPR044846">
    <property type="entry name" value="GH10"/>
</dbReference>
<dbReference type="Proteomes" id="UP000295499">
    <property type="component" value="Unassembled WGS sequence"/>
</dbReference>
<evidence type="ECO:0000256" key="5">
    <source>
        <dbReference type="PROSITE-ProRule" id="PRU10061"/>
    </source>
</evidence>
<dbReference type="GO" id="GO:0045493">
    <property type="term" value="P:xylan catabolic process"/>
    <property type="evidence" value="ECO:0007669"/>
    <property type="project" value="UniProtKB-KW"/>
</dbReference>
<dbReference type="InterPro" id="IPR001000">
    <property type="entry name" value="GH10_dom"/>
</dbReference>
<keyword evidence="9" id="KW-1185">Reference proteome</keyword>
<comment type="catalytic activity">
    <reaction evidence="6">
        <text>Endohydrolysis of (1-&gt;4)-beta-D-xylosidic linkages in xylans.</text>
        <dbReference type="EC" id="3.2.1.8"/>
    </reaction>
</comment>
<proteinExistence type="inferred from homology"/>
<dbReference type="PANTHER" id="PTHR31490">
    <property type="entry name" value="GLYCOSYL HYDROLASE"/>
    <property type="match status" value="1"/>
</dbReference>
<feature type="domain" description="GH10" evidence="7">
    <location>
        <begin position="29"/>
        <end position="363"/>
    </location>
</feature>
<keyword evidence="8" id="KW-0858">Xylan degradation</keyword>
<dbReference type="PROSITE" id="PS00591">
    <property type="entry name" value="GH10_1"/>
    <property type="match status" value="1"/>
</dbReference>
<protein>
    <recommendedName>
        <fullName evidence="6">Beta-xylanase</fullName>
        <ecNumber evidence="6">3.2.1.8</ecNumber>
    </recommendedName>
</protein>
<dbReference type="EC" id="3.2.1.8" evidence="6"/>
<dbReference type="PANTHER" id="PTHR31490:SF90">
    <property type="entry name" value="ENDO-1,4-BETA-XYLANASE A"/>
    <property type="match status" value="1"/>
</dbReference>
<keyword evidence="4 6" id="KW-0624">Polysaccharide degradation</keyword>
<evidence type="ECO:0000256" key="1">
    <source>
        <dbReference type="ARBA" id="ARBA00022801"/>
    </source>
</evidence>
<dbReference type="OrthoDB" id="1032269at2"/>
<keyword evidence="3 6" id="KW-0326">Glycosidase</keyword>
<comment type="caution">
    <text evidence="8">The sequence shown here is derived from an EMBL/GenBank/DDBJ whole genome shotgun (WGS) entry which is preliminary data.</text>
</comment>
<evidence type="ECO:0000259" key="7">
    <source>
        <dbReference type="PROSITE" id="PS51760"/>
    </source>
</evidence>
<organism evidence="8 9">
    <name type="scientific">Pedobacter duraquae</name>
    <dbReference type="NCBI Taxonomy" id="425511"/>
    <lineage>
        <taxon>Bacteria</taxon>
        <taxon>Pseudomonadati</taxon>
        <taxon>Bacteroidota</taxon>
        <taxon>Sphingobacteriia</taxon>
        <taxon>Sphingobacteriales</taxon>
        <taxon>Sphingobacteriaceae</taxon>
        <taxon>Pedobacter</taxon>
    </lineage>
</organism>